<sequence length="65" mass="7439">QVLQIHSVRGTEGLRSPWHRAEEFKCFRIGKKSPGPSFSTQDQSFLWVITKGVGILSFCDLMVWD</sequence>
<feature type="non-terminal residue" evidence="1">
    <location>
        <position position="1"/>
    </location>
</feature>
<dbReference type="EMBL" id="HACG01037002">
    <property type="protein sequence ID" value="CEK83867.1"/>
    <property type="molecule type" value="Transcribed_RNA"/>
</dbReference>
<proteinExistence type="predicted"/>
<reference evidence="1" key="1">
    <citation type="submission" date="2014-12" db="EMBL/GenBank/DDBJ databases">
        <title>Insight into the proteome of Arion vulgaris.</title>
        <authorList>
            <person name="Aradska J."/>
            <person name="Bulat T."/>
            <person name="Smidak R."/>
            <person name="Sarate P."/>
            <person name="Gangsoo J."/>
            <person name="Sialana F."/>
            <person name="Bilban M."/>
            <person name="Lubec G."/>
        </authorList>
    </citation>
    <scope>NUCLEOTIDE SEQUENCE</scope>
    <source>
        <tissue evidence="1">Skin</tissue>
    </source>
</reference>
<organism evidence="1">
    <name type="scientific">Arion vulgaris</name>
    <dbReference type="NCBI Taxonomy" id="1028688"/>
    <lineage>
        <taxon>Eukaryota</taxon>
        <taxon>Metazoa</taxon>
        <taxon>Spiralia</taxon>
        <taxon>Lophotrochozoa</taxon>
        <taxon>Mollusca</taxon>
        <taxon>Gastropoda</taxon>
        <taxon>Heterobranchia</taxon>
        <taxon>Euthyneura</taxon>
        <taxon>Panpulmonata</taxon>
        <taxon>Eupulmonata</taxon>
        <taxon>Stylommatophora</taxon>
        <taxon>Helicina</taxon>
        <taxon>Arionoidea</taxon>
        <taxon>Arionidae</taxon>
        <taxon>Arion</taxon>
    </lineage>
</organism>
<gene>
    <name evidence="1" type="primary">ORF139405</name>
</gene>
<dbReference type="AlphaFoldDB" id="A0A0B7ATD5"/>
<evidence type="ECO:0000313" key="1">
    <source>
        <dbReference type="EMBL" id="CEK83867.1"/>
    </source>
</evidence>
<name>A0A0B7ATD5_9EUPU</name>
<protein>
    <submittedName>
        <fullName evidence="1">Uncharacterized protein</fullName>
    </submittedName>
</protein>
<accession>A0A0B7ATD5</accession>